<evidence type="ECO:0000313" key="1">
    <source>
        <dbReference type="EMBL" id="KAG5516838.1"/>
    </source>
</evidence>
<dbReference type="EMBL" id="JACTNZ010000013">
    <property type="protein sequence ID" value="KAG5516838.1"/>
    <property type="molecule type" value="Genomic_DNA"/>
</dbReference>
<comment type="caution">
    <text evidence="1">The sequence shown here is derived from an EMBL/GenBank/DDBJ whole genome shotgun (WGS) entry which is preliminary data.</text>
</comment>
<accession>A0AAV6HSR5</accession>
<evidence type="ECO:0000313" key="2">
    <source>
        <dbReference type="Proteomes" id="UP000823749"/>
    </source>
</evidence>
<protein>
    <submittedName>
        <fullName evidence="1">Uncharacterized protein</fullName>
    </submittedName>
</protein>
<keyword evidence="2" id="KW-1185">Reference proteome</keyword>
<proteinExistence type="predicted"/>
<gene>
    <name evidence="1" type="ORF">RHGRI_037537</name>
</gene>
<dbReference type="PANTHER" id="PTHR34538">
    <property type="entry name" value="EXPRESSED PROTEIN"/>
    <property type="match status" value="1"/>
</dbReference>
<dbReference type="AlphaFoldDB" id="A0AAV6HSR5"/>
<dbReference type="Proteomes" id="UP000823749">
    <property type="component" value="Chromosome 13"/>
</dbReference>
<dbReference type="PANTHER" id="PTHR34538:SF10">
    <property type="entry name" value="GENOME ASSEMBLY, CHROMOSOME: A06"/>
    <property type="match status" value="1"/>
</dbReference>
<reference evidence="1 2" key="1">
    <citation type="submission" date="2020-08" db="EMBL/GenBank/DDBJ databases">
        <title>Plant Genome Project.</title>
        <authorList>
            <person name="Zhang R.-G."/>
        </authorList>
    </citation>
    <scope>NUCLEOTIDE SEQUENCE [LARGE SCALE GENOMIC DNA]</scope>
    <source>
        <strain evidence="1">WSP0</strain>
        <tissue evidence="1">Leaf</tissue>
    </source>
</reference>
<organism evidence="1 2">
    <name type="scientific">Rhododendron griersonianum</name>
    <dbReference type="NCBI Taxonomy" id="479676"/>
    <lineage>
        <taxon>Eukaryota</taxon>
        <taxon>Viridiplantae</taxon>
        <taxon>Streptophyta</taxon>
        <taxon>Embryophyta</taxon>
        <taxon>Tracheophyta</taxon>
        <taxon>Spermatophyta</taxon>
        <taxon>Magnoliopsida</taxon>
        <taxon>eudicotyledons</taxon>
        <taxon>Gunneridae</taxon>
        <taxon>Pentapetalae</taxon>
        <taxon>asterids</taxon>
        <taxon>Ericales</taxon>
        <taxon>Ericaceae</taxon>
        <taxon>Ericoideae</taxon>
        <taxon>Rhodoreae</taxon>
        <taxon>Rhododendron</taxon>
    </lineage>
</organism>
<sequence>MGLVGRLIWVNDYGKKQCKSLFWRMRAAVVKKKKAGKKQCKFQYDPWSYALNFDDGGGRSSSSSNLRVIEGVGDGGASRKGGFVVVRGLSGATVWVYVYLGNRVL</sequence>
<name>A0AAV6HSR5_9ERIC</name>